<evidence type="ECO:0000313" key="2">
    <source>
        <dbReference type="Proteomes" id="UP001175147"/>
    </source>
</evidence>
<gene>
    <name evidence="1" type="ORF">Q5M86_03600</name>
</gene>
<comment type="caution">
    <text evidence="1">The sequence shown here is derived from an EMBL/GenBank/DDBJ whole genome shotgun (WGS) entry which is preliminary data.</text>
</comment>
<name>A0ABT8YVC3_9SPIR</name>
<evidence type="ECO:0008006" key="3">
    <source>
        <dbReference type="Google" id="ProtNLM"/>
    </source>
</evidence>
<accession>A0ABT8YVC3</accession>
<dbReference type="PROSITE" id="PS51257">
    <property type="entry name" value="PROKAR_LIPOPROTEIN"/>
    <property type="match status" value="1"/>
</dbReference>
<reference evidence="1" key="1">
    <citation type="submission" date="2023-07" db="EMBL/GenBank/DDBJ databases">
        <title>Mucosal microbiota of week-old chicken and adult hens.</title>
        <authorList>
            <person name="Volf J."/>
            <person name="Karasova D."/>
            <person name="Crhanova M."/>
            <person name="Faldynova M."/>
            <person name="Prikrylova H."/>
            <person name="Zeman M."/>
            <person name="Babak V."/>
            <person name="Rajova J."/>
            <person name="Rychlik I."/>
        </authorList>
    </citation>
    <scope>NUCLEOTIDE SEQUENCE</scope>
    <source>
        <strain evidence="1">ET902</strain>
    </source>
</reference>
<dbReference type="Proteomes" id="UP001175147">
    <property type="component" value="Unassembled WGS sequence"/>
</dbReference>
<evidence type="ECO:0000313" key="1">
    <source>
        <dbReference type="EMBL" id="MDO7019856.1"/>
    </source>
</evidence>
<protein>
    <recommendedName>
        <fullName evidence="3">Lipoprotein</fullName>
    </recommendedName>
</protein>
<sequence length="81" mass="9551">MKRIKYLILMVIFLVSCTAKYITIPLSQPPSFYKPNNNINTSKELIKEYQKSIIKISEWQIWYNIQIGSNYYKIRGSNNGT</sequence>
<keyword evidence="2" id="KW-1185">Reference proteome</keyword>
<dbReference type="EMBL" id="JAUPBM010000027">
    <property type="protein sequence ID" value="MDO7019856.1"/>
    <property type="molecule type" value="Genomic_DNA"/>
</dbReference>
<proteinExistence type="predicted"/>
<dbReference type="RefSeq" id="WP_104619000.1">
    <property type="nucleotide sequence ID" value="NZ_CASFAH010000073.1"/>
</dbReference>
<organism evidence="1 2">
    <name type="scientific">Brachyspira innocens</name>
    <dbReference type="NCBI Taxonomy" id="13264"/>
    <lineage>
        <taxon>Bacteria</taxon>
        <taxon>Pseudomonadati</taxon>
        <taxon>Spirochaetota</taxon>
        <taxon>Spirochaetia</taxon>
        <taxon>Brachyspirales</taxon>
        <taxon>Brachyspiraceae</taxon>
        <taxon>Brachyspira</taxon>
    </lineage>
</organism>